<accession>A0ABV2AFI9</accession>
<feature type="compositionally biased region" description="Polar residues" evidence="1">
    <location>
        <begin position="38"/>
        <end position="47"/>
    </location>
</feature>
<sequence length="128" mass="15018">MGNCQNKKLIETKVPNSKMISRKKTVLLPVPKHRKQNLNESNVQTEKQNLKTKKSKKHSNVNGYIEKPNIKNRQMNDILKFQINQQSLLLRKKEDLEKFSKGIYAQKETLEKQVALLEKQFSDLRTAR</sequence>
<keyword evidence="3" id="KW-1185">Reference proteome</keyword>
<proteinExistence type="predicted"/>
<gene>
    <name evidence="2" type="ORF">MHBO_000213</name>
</gene>
<reference evidence="2 3" key="1">
    <citation type="journal article" date="2024" name="BMC Biol.">
        <title>Comparative genomics of Ascetosporea gives new insight into the evolutionary basis for animal parasitism in Rhizaria.</title>
        <authorList>
            <person name="Hiltunen Thoren M."/>
            <person name="Onut-Brannstrom I."/>
            <person name="Alfjorden A."/>
            <person name="Peckova H."/>
            <person name="Swords F."/>
            <person name="Hooper C."/>
            <person name="Holzer A.S."/>
            <person name="Bass D."/>
            <person name="Burki F."/>
        </authorList>
    </citation>
    <scope>NUCLEOTIDE SEQUENCE [LARGE SCALE GENOMIC DNA]</scope>
    <source>
        <strain evidence="2">20-A016</strain>
    </source>
</reference>
<dbReference type="EMBL" id="JBDODL010000027">
    <property type="protein sequence ID" value="MES1918209.1"/>
    <property type="molecule type" value="Genomic_DNA"/>
</dbReference>
<evidence type="ECO:0000256" key="1">
    <source>
        <dbReference type="SAM" id="MobiDB-lite"/>
    </source>
</evidence>
<comment type="caution">
    <text evidence="2">The sequence shown here is derived from an EMBL/GenBank/DDBJ whole genome shotgun (WGS) entry which is preliminary data.</text>
</comment>
<protein>
    <submittedName>
        <fullName evidence="2">Uncharacterized protein</fullName>
    </submittedName>
</protein>
<evidence type="ECO:0000313" key="3">
    <source>
        <dbReference type="Proteomes" id="UP001439008"/>
    </source>
</evidence>
<organism evidence="2 3">
    <name type="scientific">Bonamia ostreae</name>
    <dbReference type="NCBI Taxonomy" id="126728"/>
    <lineage>
        <taxon>Eukaryota</taxon>
        <taxon>Sar</taxon>
        <taxon>Rhizaria</taxon>
        <taxon>Endomyxa</taxon>
        <taxon>Ascetosporea</taxon>
        <taxon>Haplosporida</taxon>
        <taxon>Bonamia</taxon>
    </lineage>
</organism>
<feature type="compositionally biased region" description="Basic residues" evidence="1">
    <location>
        <begin position="50"/>
        <end position="59"/>
    </location>
</feature>
<name>A0ABV2AFI9_9EUKA</name>
<dbReference type="Proteomes" id="UP001439008">
    <property type="component" value="Unassembled WGS sequence"/>
</dbReference>
<evidence type="ECO:0000313" key="2">
    <source>
        <dbReference type="EMBL" id="MES1918209.1"/>
    </source>
</evidence>
<feature type="region of interest" description="Disordered" evidence="1">
    <location>
        <begin position="32"/>
        <end position="69"/>
    </location>
</feature>